<dbReference type="Proteomes" id="UP000742631">
    <property type="component" value="Unassembled WGS sequence"/>
</dbReference>
<protein>
    <submittedName>
        <fullName evidence="2">Rhodanese-like domain-containing protein</fullName>
    </submittedName>
</protein>
<gene>
    <name evidence="2" type="ORF">K8W01_12375</name>
</gene>
<dbReference type="AlphaFoldDB" id="A0A921JFW6"/>
<dbReference type="InterPro" id="IPR036873">
    <property type="entry name" value="Rhodanese-like_dom_sf"/>
</dbReference>
<accession>A0A921JFW6</accession>
<sequence length="107" mass="11585">MKVVDLDRQTVKQGLADGSLLLIDVREDHEFARGHIPGSVSHPLSTFDPEAVRALIEADGRRPVFSCASGVRSVHALAAVQQAGLDLHEHYAGAFKDWYAAGEPIEP</sequence>
<evidence type="ECO:0000313" key="3">
    <source>
        <dbReference type="Proteomes" id="UP000742631"/>
    </source>
</evidence>
<dbReference type="PANTHER" id="PTHR44086">
    <property type="entry name" value="THIOSULFATE SULFURTRANSFERASE RDL2, MITOCHONDRIAL-RELATED"/>
    <property type="match status" value="1"/>
</dbReference>
<evidence type="ECO:0000313" key="2">
    <source>
        <dbReference type="EMBL" id="HJE24444.1"/>
    </source>
</evidence>
<comment type="caution">
    <text evidence="2">The sequence shown here is derived from an EMBL/GenBank/DDBJ whole genome shotgun (WGS) entry which is preliminary data.</text>
</comment>
<proteinExistence type="predicted"/>
<dbReference type="SMART" id="SM00450">
    <property type="entry name" value="RHOD"/>
    <property type="match status" value="1"/>
</dbReference>
<dbReference type="Gene3D" id="3.40.250.10">
    <property type="entry name" value="Rhodanese-like domain"/>
    <property type="match status" value="1"/>
</dbReference>
<dbReference type="SUPFAM" id="SSF52821">
    <property type="entry name" value="Rhodanese/Cell cycle control phosphatase"/>
    <property type="match status" value="1"/>
</dbReference>
<dbReference type="Pfam" id="PF00581">
    <property type="entry name" value="Rhodanese"/>
    <property type="match status" value="1"/>
</dbReference>
<organism evidence="2 3">
    <name type="scientific">Methylorubrum populi</name>
    <dbReference type="NCBI Taxonomy" id="223967"/>
    <lineage>
        <taxon>Bacteria</taxon>
        <taxon>Pseudomonadati</taxon>
        <taxon>Pseudomonadota</taxon>
        <taxon>Alphaproteobacteria</taxon>
        <taxon>Hyphomicrobiales</taxon>
        <taxon>Methylobacteriaceae</taxon>
        <taxon>Methylorubrum</taxon>
    </lineage>
</organism>
<dbReference type="EMBL" id="DYYG01000035">
    <property type="protein sequence ID" value="HJE24444.1"/>
    <property type="molecule type" value="Genomic_DNA"/>
</dbReference>
<dbReference type="PROSITE" id="PS50206">
    <property type="entry name" value="RHODANESE_3"/>
    <property type="match status" value="1"/>
</dbReference>
<name>A0A921JFW6_9HYPH</name>
<dbReference type="PANTHER" id="PTHR44086:SF10">
    <property type="entry name" value="THIOSULFATE SULFURTRANSFERASE_RHODANESE-LIKE DOMAIN-CONTAINING PROTEIN 3"/>
    <property type="match status" value="1"/>
</dbReference>
<dbReference type="InterPro" id="IPR001763">
    <property type="entry name" value="Rhodanese-like_dom"/>
</dbReference>
<dbReference type="GO" id="GO:0004792">
    <property type="term" value="F:thiosulfate-cyanide sulfurtransferase activity"/>
    <property type="evidence" value="ECO:0007669"/>
    <property type="project" value="TreeGrafter"/>
</dbReference>
<reference evidence="2" key="1">
    <citation type="journal article" date="2021" name="PeerJ">
        <title>Extensive microbial diversity within the chicken gut microbiome revealed by metagenomics and culture.</title>
        <authorList>
            <person name="Gilroy R."/>
            <person name="Ravi A."/>
            <person name="Getino M."/>
            <person name="Pursley I."/>
            <person name="Horton D.L."/>
            <person name="Alikhan N.F."/>
            <person name="Baker D."/>
            <person name="Gharbi K."/>
            <person name="Hall N."/>
            <person name="Watson M."/>
            <person name="Adriaenssens E.M."/>
            <person name="Foster-Nyarko E."/>
            <person name="Jarju S."/>
            <person name="Secka A."/>
            <person name="Antonio M."/>
            <person name="Oren A."/>
            <person name="Chaudhuri R.R."/>
            <person name="La Ragione R."/>
            <person name="Hildebrand F."/>
            <person name="Pallen M.J."/>
        </authorList>
    </citation>
    <scope>NUCLEOTIDE SEQUENCE</scope>
    <source>
        <strain evidence="2">316</strain>
    </source>
</reference>
<feature type="domain" description="Rhodanese" evidence="1">
    <location>
        <begin position="16"/>
        <end position="107"/>
    </location>
</feature>
<reference evidence="2" key="2">
    <citation type="submission" date="2021-09" db="EMBL/GenBank/DDBJ databases">
        <authorList>
            <person name="Gilroy R."/>
        </authorList>
    </citation>
    <scope>NUCLEOTIDE SEQUENCE</scope>
    <source>
        <strain evidence="2">316</strain>
    </source>
</reference>
<evidence type="ECO:0000259" key="1">
    <source>
        <dbReference type="PROSITE" id="PS50206"/>
    </source>
</evidence>